<gene>
    <name evidence="3" type="ORF">ERS132444_01538</name>
</gene>
<proteinExistence type="predicted"/>
<evidence type="ECO:0000256" key="1">
    <source>
        <dbReference type="PROSITE-ProRule" id="PRU00289"/>
    </source>
</evidence>
<keyword evidence="1" id="KW-0067">ATP-binding</keyword>
<dbReference type="Proteomes" id="UP000074825">
    <property type="component" value="Unassembled WGS sequence"/>
</dbReference>
<dbReference type="SUPFAM" id="SSF52540">
    <property type="entry name" value="P-loop containing nucleoside triphosphate hydrolases"/>
    <property type="match status" value="1"/>
</dbReference>
<dbReference type="PROSITE" id="PS50901">
    <property type="entry name" value="FTSK"/>
    <property type="match status" value="1"/>
</dbReference>
<dbReference type="InterPro" id="IPR027417">
    <property type="entry name" value="P-loop_NTPase"/>
</dbReference>
<feature type="binding site" evidence="1">
    <location>
        <begin position="153"/>
        <end position="160"/>
    </location>
    <ligand>
        <name>ATP</name>
        <dbReference type="ChEBI" id="CHEBI:30616"/>
    </ligand>
</feature>
<protein>
    <submittedName>
        <fullName evidence="3">Putative FtsK/SpoIIIE family protein</fullName>
    </submittedName>
</protein>
<dbReference type="GO" id="GO:0003677">
    <property type="term" value="F:DNA binding"/>
    <property type="evidence" value="ECO:0007669"/>
    <property type="project" value="InterPro"/>
</dbReference>
<evidence type="ECO:0000313" key="3">
    <source>
        <dbReference type="EMBL" id="CYV85373.1"/>
    </source>
</evidence>
<dbReference type="AlphaFoldDB" id="A0A0Z8L7K5"/>
<evidence type="ECO:0000259" key="2">
    <source>
        <dbReference type="PROSITE" id="PS50901"/>
    </source>
</evidence>
<dbReference type="RefSeq" id="WP_015647371.1">
    <property type="nucleotide sequence ID" value="NZ_CEDN01000043.1"/>
</dbReference>
<sequence length="363" mass="40955">MQFLKNKQQELNVVDLDIELLTQCLEIGLSNSSISSATNSFSLEVGKDYLDFIPRIPCSYILDNNLYQSIYKILSSCGYPTVTFLKQPTTYFVKKENRSFNTSRAFRFPFFLGIPERLFHDNLSDVVVENSRFELMKNFHVDFNKVVHLLIAGSSGSGKSYALTYLLSVLKKFAHIEVVDPKTDSITRFCLENDIAVLYQNKDYSSDEFVAKVNSILKMELDTIYSRQLQLLENSNQIFQHRCIVIDELLALTTLASKGVKETFFALLSNIALLGRTTSCHLVLVSQRMDTNALPIAVREQANFLWQLGPINKKTSVFLFPDLEDSEGLLIPNEKGTGIVQLIDGVSPPNIMPLLIPTIRGGL</sequence>
<reference evidence="3 4" key="1">
    <citation type="submission" date="2016-02" db="EMBL/GenBank/DDBJ databases">
        <authorList>
            <consortium name="Pathogen Informatics"/>
        </authorList>
    </citation>
    <scope>NUCLEOTIDE SEQUENCE [LARGE SCALE GENOMIC DNA]</scope>
    <source>
        <strain evidence="3 4">LSS82</strain>
    </source>
</reference>
<name>A0A0Z8L7K5_STRSU</name>
<dbReference type="EMBL" id="FIIF01000011">
    <property type="protein sequence ID" value="CYV85373.1"/>
    <property type="molecule type" value="Genomic_DNA"/>
</dbReference>
<dbReference type="Gene3D" id="3.40.50.300">
    <property type="entry name" value="P-loop containing nucleotide triphosphate hydrolases"/>
    <property type="match status" value="1"/>
</dbReference>
<feature type="domain" description="FtsK" evidence="2">
    <location>
        <begin position="136"/>
        <end position="317"/>
    </location>
</feature>
<dbReference type="InterPro" id="IPR002543">
    <property type="entry name" value="FtsK_dom"/>
</dbReference>
<organism evidence="3 4">
    <name type="scientific">Streptococcus suis</name>
    <dbReference type="NCBI Taxonomy" id="1307"/>
    <lineage>
        <taxon>Bacteria</taxon>
        <taxon>Bacillati</taxon>
        <taxon>Bacillota</taxon>
        <taxon>Bacilli</taxon>
        <taxon>Lactobacillales</taxon>
        <taxon>Streptococcaceae</taxon>
        <taxon>Streptococcus</taxon>
    </lineage>
</organism>
<evidence type="ECO:0000313" key="4">
    <source>
        <dbReference type="Proteomes" id="UP000074825"/>
    </source>
</evidence>
<dbReference type="GO" id="GO:0005524">
    <property type="term" value="F:ATP binding"/>
    <property type="evidence" value="ECO:0007669"/>
    <property type="project" value="UniProtKB-UniRule"/>
</dbReference>
<keyword evidence="1" id="KW-0547">Nucleotide-binding</keyword>
<accession>A0A0Z8L7K5</accession>